<organism evidence="1 2">
    <name type="scientific">Vagococcus carniphilus</name>
    <dbReference type="NCBI Taxonomy" id="218144"/>
    <lineage>
        <taxon>Bacteria</taxon>
        <taxon>Bacillati</taxon>
        <taxon>Bacillota</taxon>
        <taxon>Bacilli</taxon>
        <taxon>Lactobacillales</taxon>
        <taxon>Enterococcaceae</taxon>
        <taxon>Vagococcus</taxon>
    </lineage>
</organism>
<dbReference type="RefSeq" id="WP_126793223.1">
    <property type="nucleotide sequence ID" value="NZ_CP060720.1"/>
</dbReference>
<dbReference type="Proteomes" id="UP000288028">
    <property type="component" value="Unassembled WGS sequence"/>
</dbReference>
<dbReference type="OrthoDB" id="2339556at2"/>
<dbReference type="GeneID" id="95580721"/>
<keyword evidence="2" id="KW-1185">Reference proteome</keyword>
<dbReference type="EMBL" id="NGKB01000005">
    <property type="protein sequence ID" value="RSU15392.1"/>
    <property type="molecule type" value="Genomic_DNA"/>
</dbReference>
<protein>
    <submittedName>
        <fullName evidence="1">Uncharacterized protein</fullName>
    </submittedName>
</protein>
<dbReference type="AlphaFoldDB" id="A0A430B5A2"/>
<accession>A0A430B5A2</accession>
<comment type="caution">
    <text evidence="1">The sequence shown here is derived from an EMBL/GenBank/DDBJ whole genome shotgun (WGS) entry which is preliminary data.</text>
</comment>
<reference evidence="1 2" key="1">
    <citation type="submission" date="2017-05" db="EMBL/GenBank/DDBJ databases">
        <title>Vagococcus spp. assemblies.</title>
        <authorList>
            <person name="Gulvik C.A."/>
        </authorList>
    </citation>
    <scope>NUCLEOTIDE SEQUENCE [LARGE SCALE GENOMIC DNA]</scope>
    <source>
        <strain evidence="1 2">SS1714</strain>
    </source>
</reference>
<evidence type="ECO:0000313" key="2">
    <source>
        <dbReference type="Proteomes" id="UP000288028"/>
    </source>
</evidence>
<evidence type="ECO:0000313" key="1">
    <source>
        <dbReference type="EMBL" id="RSU15392.1"/>
    </source>
</evidence>
<name>A0A430B5A2_9ENTE</name>
<proteinExistence type="predicted"/>
<sequence length="136" mass="14612">MLLGKAKVAEVVVSNVEVPKVAVIQSVNKSPRYSESGEAIQGSVAKISCQFIDAELAKLIQKSGADSSELKTYPLELIGNEQDLLGISVDELLGSEIKLEGAKVMLKWEQGRNGGGWRGLKLVLNVSEATNESEKK</sequence>
<gene>
    <name evidence="1" type="ORF">CBF28_06610</name>
</gene>